<evidence type="ECO:0000256" key="1">
    <source>
        <dbReference type="SAM" id="Phobius"/>
    </source>
</evidence>
<dbReference type="AlphaFoldDB" id="A0A4R6DC74"/>
<keyword evidence="1" id="KW-0812">Transmembrane</keyword>
<comment type="caution">
    <text evidence="2">The sequence shown here is derived from an EMBL/GenBank/DDBJ whole genome shotgun (WGS) entry which is preliminary data.</text>
</comment>
<dbReference type="EMBL" id="SNVW01000014">
    <property type="protein sequence ID" value="TDN41930.1"/>
    <property type="molecule type" value="Genomic_DNA"/>
</dbReference>
<organism evidence="2 3">
    <name type="scientific">Curtobacterium flaccumfaciens</name>
    <dbReference type="NCBI Taxonomy" id="2035"/>
    <lineage>
        <taxon>Bacteria</taxon>
        <taxon>Bacillati</taxon>
        <taxon>Actinomycetota</taxon>
        <taxon>Actinomycetes</taxon>
        <taxon>Micrococcales</taxon>
        <taxon>Microbacteriaceae</taxon>
        <taxon>Curtobacterium</taxon>
    </lineage>
</organism>
<feature type="transmembrane region" description="Helical" evidence="1">
    <location>
        <begin position="6"/>
        <end position="24"/>
    </location>
</feature>
<gene>
    <name evidence="2" type="ORF">EDF64_1149</name>
</gene>
<reference evidence="2 3" key="1">
    <citation type="submission" date="2019-03" db="EMBL/GenBank/DDBJ databases">
        <title>Genomic analyses of the natural microbiome of Caenorhabditis elegans.</title>
        <authorList>
            <person name="Samuel B."/>
        </authorList>
    </citation>
    <scope>NUCLEOTIDE SEQUENCE [LARGE SCALE GENOMIC DNA]</scope>
    <source>
        <strain evidence="2 3">JUb65</strain>
    </source>
</reference>
<evidence type="ECO:0000313" key="2">
    <source>
        <dbReference type="EMBL" id="TDN41930.1"/>
    </source>
</evidence>
<sequence>MSGASWFWGGVAIGATTGAIAIGVGKERTGRKAWLLTVLPGGVIAALGPLVQVVLGIRWSNYSQNHDARSTIFVYVFGLAVAVGLPLLQGWVMRGREQSDDGGAFRR</sequence>
<evidence type="ECO:0000313" key="3">
    <source>
        <dbReference type="Proteomes" id="UP000295764"/>
    </source>
</evidence>
<keyword evidence="1" id="KW-1133">Transmembrane helix</keyword>
<feature type="transmembrane region" description="Helical" evidence="1">
    <location>
        <begin position="36"/>
        <end position="60"/>
    </location>
</feature>
<name>A0A4R6DC74_9MICO</name>
<dbReference type="Proteomes" id="UP000295764">
    <property type="component" value="Unassembled WGS sequence"/>
</dbReference>
<protein>
    <submittedName>
        <fullName evidence="2">Uncharacterized protein</fullName>
    </submittedName>
</protein>
<feature type="transmembrane region" description="Helical" evidence="1">
    <location>
        <begin position="72"/>
        <end position="92"/>
    </location>
</feature>
<proteinExistence type="predicted"/>
<keyword evidence="1" id="KW-0472">Membrane</keyword>
<accession>A0A4R6DC74</accession>